<evidence type="ECO:0000313" key="2">
    <source>
        <dbReference type="Proteomes" id="UP001232063"/>
    </source>
</evidence>
<reference evidence="1" key="1">
    <citation type="submission" date="2023-05" db="EMBL/GenBank/DDBJ databases">
        <authorList>
            <person name="Zhang X."/>
        </authorList>
    </citation>
    <scope>NUCLEOTIDE SEQUENCE</scope>
    <source>
        <strain evidence="1">BD1B2-1</strain>
    </source>
</reference>
<dbReference type="Proteomes" id="UP001232063">
    <property type="component" value="Unassembled WGS sequence"/>
</dbReference>
<name>A0AAE3QXX4_9BACT</name>
<evidence type="ECO:0000313" key="1">
    <source>
        <dbReference type="EMBL" id="MDJ1499505.1"/>
    </source>
</evidence>
<dbReference type="RefSeq" id="WP_314509031.1">
    <property type="nucleotide sequence ID" value="NZ_JASJOU010000001.1"/>
</dbReference>
<comment type="caution">
    <text evidence="1">The sequence shown here is derived from an EMBL/GenBank/DDBJ whole genome shotgun (WGS) entry which is preliminary data.</text>
</comment>
<keyword evidence="2" id="KW-1185">Reference proteome</keyword>
<dbReference type="AlphaFoldDB" id="A0AAE3QXX4"/>
<protein>
    <submittedName>
        <fullName evidence="1">Uncharacterized protein</fullName>
    </submittedName>
</protein>
<sequence length="271" mass="31028">MNKVFLSVFGLLILFSQCSNENKQSIAKKAQSTSFVRKDTAEYLDSSKTDNYPLPKSAPLPVKKEVDVEEHIVDSTQIGERGSFKLDISQIRNQDDEVFVKFSLYQRTEVGWRLNQKKFIQKSNISNLGLIIYDYNNDGYKDIAYKVDAAARGANDMRIIWLFVPKTSKLTPIKNASIFPNLRYNKELDCLDSWAIYGGPSTIFLKIEGDSLREFAGVDSFDGYRTTYTINKSGKKRILKKEKIYEDAVYIRYSNYNPLKEYTSASDGSKE</sequence>
<organism evidence="1 2">
    <name type="scientific">Xanthocytophaga agilis</name>
    <dbReference type="NCBI Taxonomy" id="3048010"/>
    <lineage>
        <taxon>Bacteria</taxon>
        <taxon>Pseudomonadati</taxon>
        <taxon>Bacteroidota</taxon>
        <taxon>Cytophagia</taxon>
        <taxon>Cytophagales</taxon>
        <taxon>Rhodocytophagaceae</taxon>
        <taxon>Xanthocytophaga</taxon>
    </lineage>
</organism>
<gene>
    <name evidence="1" type="ORF">QNI22_02550</name>
</gene>
<dbReference type="NCBIfam" id="NF047539">
    <property type="entry name" value="XAC2610_fam"/>
    <property type="match status" value="1"/>
</dbReference>
<accession>A0AAE3QXX4</accession>
<dbReference type="EMBL" id="JASJOU010000001">
    <property type="protein sequence ID" value="MDJ1499505.1"/>
    <property type="molecule type" value="Genomic_DNA"/>
</dbReference>
<dbReference type="InterPro" id="IPR058087">
    <property type="entry name" value="XAC2610_dom"/>
</dbReference>
<proteinExistence type="predicted"/>